<feature type="domain" description="G8" evidence="2">
    <location>
        <begin position="34"/>
        <end position="118"/>
    </location>
</feature>
<dbReference type="AlphaFoldDB" id="A0A4S8HPI4"/>
<comment type="caution">
    <text evidence="3">The sequence shown here is derived from an EMBL/GenBank/DDBJ whole genome shotgun (WGS) entry which is preliminary data.</text>
</comment>
<evidence type="ECO:0000259" key="2">
    <source>
        <dbReference type="Pfam" id="PF10162"/>
    </source>
</evidence>
<dbReference type="OrthoDB" id="1467916at2"/>
<proteinExistence type="predicted"/>
<dbReference type="Gene3D" id="2.60.40.10">
    <property type="entry name" value="Immunoglobulins"/>
    <property type="match status" value="1"/>
</dbReference>
<reference evidence="3 4" key="1">
    <citation type="submission" date="2019-04" db="EMBL/GenBank/DDBJ databases">
        <title>Niastella caeni sp. nov., isolated from activated sludge.</title>
        <authorList>
            <person name="Sheng M."/>
        </authorList>
    </citation>
    <scope>NUCLEOTIDE SEQUENCE [LARGE SCALE GENOMIC DNA]</scope>
    <source>
        <strain evidence="3 4">HX-2-15</strain>
    </source>
</reference>
<dbReference type="EMBL" id="STFF01000005">
    <property type="protein sequence ID" value="THU37320.1"/>
    <property type="molecule type" value="Genomic_DNA"/>
</dbReference>
<protein>
    <submittedName>
        <fullName evidence="3">T9SS type A sorting domain-containing protein</fullName>
    </submittedName>
</protein>
<sequence length="319" mass="34874">MKSIYTTLFALLMATSLMAGSIKSKSNNWNLTGTWNLNRLPANGDSIIIPADSVVTLDQLIDLDNVVVIIYGTLDLENGKLRLNSASRIIIYSGGKITGVNSNDQIKIGSDIKFKGTQLVQTGYSYADNTTGNGFSAGATLPVVFQSFYITRQGSNNQLSWSTSEEVNNNYYAIEKSTDARNWKQIAVIMGAGTSSLVNKYAYTDKNSADAVVYYRIRQVDMNGSAFYSAIRSLRNNANSQVTNIFASSNKTVTIDFNSDVRDNVSIQLINMSGQVIVRKDFNQASYRLIVNAMSAGSGVYAVRVSDSKGWSEVKKIAL</sequence>
<dbReference type="InterPro" id="IPR019316">
    <property type="entry name" value="G8_domain"/>
</dbReference>
<organism evidence="3 4">
    <name type="scientific">Niastella caeni</name>
    <dbReference type="NCBI Taxonomy" id="2569763"/>
    <lineage>
        <taxon>Bacteria</taxon>
        <taxon>Pseudomonadati</taxon>
        <taxon>Bacteroidota</taxon>
        <taxon>Chitinophagia</taxon>
        <taxon>Chitinophagales</taxon>
        <taxon>Chitinophagaceae</taxon>
        <taxon>Niastella</taxon>
    </lineage>
</organism>
<feature type="chain" id="PRO_5020888473" evidence="1">
    <location>
        <begin position="20"/>
        <end position="319"/>
    </location>
</feature>
<dbReference type="InterPro" id="IPR026444">
    <property type="entry name" value="Secre_tail"/>
</dbReference>
<accession>A0A4S8HPI4</accession>
<gene>
    <name evidence="3" type="ORF">FAM09_20460</name>
</gene>
<keyword evidence="1" id="KW-0732">Signal</keyword>
<dbReference type="Proteomes" id="UP000306918">
    <property type="component" value="Unassembled WGS sequence"/>
</dbReference>
<feature type="signal peptide" evidence="1">
    <location>
        <begin position="1"/>
        <end position="19"/>
    </location>
</feature>
<evidence type="ECO:0000313" key="4">
    <source>
        <dbReference type="Proteomes" id="UP000306918"/>
    </source>
</evidence>
<dbReference type="RefSeq" id="WP_136578993.1">
    <property type="nucleotide sequence ID" value="NZ_STFF01000005.1"/>
</dbReference>
<keyword evidence="4" id="KW-1185">Reference proteome</keyword>
<evidence type="ECO:0000256" key="1">
    <source>
        <dbReference type="SAM" id="SignalP"/>
    </source>
</evidence>
<dbReference type="Pfam" id="PF10162">
    <property type="entry name" value="G8"/>
    <property type="match status" value="1"/>
</dbReference>
<dbReference type="NCBIfam" id="TIGR04183">
    <property type="entry name" value="Por_Secre_tail"/>
    <property type="match status" value="1"/>
</dbReference>
<evidence type="ECO:0000313" key="3">
    <source>
        <dbReference type="EMBL" id="THU37320.1"/>
    </source>
</evidence>
<dbReference type="InterPro" id="IPR013783">
    <property type="entry name" value="Ig-like_fold"/>
</dbReference>
<name>A0A4S8HPI4_9BACT</name>